<evidence type="ECO:0000256" key="2">
    <source>
        <dbReference type="SAM" id="MobiDB-lite"/>
    </source>
</evidence>
<dbReference type="EMBL" id="SPHZ02000007">
    <property type="protein sequence ID" value="KAF0905718.1"/>
    <property type="molecule type" value="Genomic_DNA"/>
</dbReference>
<feature type="region of interest" description="Disordered" evidence="2">
    <location>
        <begin position="149"/>
        <end position="190"/>
    </location>
</feature>
<reference evidence="4 5" key="1">
    <citation type="submission" date="2019-11" db="EMBL/GenBank/DDBJ databases">
        <title>Whole genome sequence of Oryza granulata.</title>
        <authorList>
            <person name="Li W."/>
        </authorList>
    </citation>
    <scope>NUCLEOTIDE SEQUENCE [LARGE SCALE GENOMIC DNA]</scope>
    <source>
        <strain evidence="5">cv. Menghai</strain>
        <tissue evidence="4">Leaf</tissue>
    </source>
</reference>
<keyword evidence="5" id="KW-1185">Reference proteome</keyword>
<dbReference type="AlphaFoldDB" id="A0A6G1CZ36"/>
<proteinExistence type="predicted"/>
<keyword evidence="1" id="KW-0677">Repeat</keyword>
<protein>
    <recommendedName>
        <fullName evidence="3">Disease resistance R13L4/SHOC-2-like LRR domain-containing protein</fullName>
    </recommendedName>
</protein>
<evidence type="ECO:0000259" key="3">
    <source>
        <dbReference type="Pfam" id="PF23598"/>
    </source>
</evidence>
<evidence type="ECO:0000313" key="5">
    <source>
        <dbReference type="Proteomes" id="UP000479710"/>
    </source>
</evidence>
<accession>A0A6G1CZ36</accession>
<feature type="domain" description="Disease resistance R13L4/SHOC-2-like LRR" evidence="3">
    <location>
        <begin position="82"/>
        <end position="159"/>
    </location>
</feature>
<feature type="compositionally biased region" description="Basic and acidic residues" evidence="2">
    <location>
        <begin position="164"/>
        <end position="174"/>
    </location>
</feature>
<dbReference type="Proteomes" id="UP000479710">
    <property type="component" value="Unassembled WGS sequence"/>
</dbReference>
<dbReference type="InterPro" id="IPR055414">
    <property type="entry name" value="LRR_R13L4/SHOC2-like"/>
</dbReference>
<name>A0A6G1CZ36_9ORYZ</name>
<gene>
    <name evidence="4" type="ORF">E2562_008796</name>
</gene>
<sequence length="190" mass="19971">MADAAGPLADLVACRLEHATASPAGVHGQGRHRWGDGRLLTARRPAPPPATGPLATPLLLSPSLPSLSVHVWIKEGSCRGGGAYLTFEKGAMPKLEKLELPLHVLMGKSHGFYLGINNLLCLKEAVVEIYDVGANHSDTKAAAASIMSEANANPNHPRLAISRANREESSREGSDDNEDAEGEQGGATDN</sequence>
<organism evidence="4 5">
    <name type="scientific">Oryza meyeriana var. granulata</name>
    <dbReference type="NCBI Taxonomy" id="110450"/>
    <lineage>
        <taxon>Eukaryota</taxon>
        <taxon>Viridiplantae</taxon>
        <taxon>Streptophyta</taxon>
        <taxon>Embryophyta</taxon>
        <taxon>Tracheophyta</taxon>
        <taxon>Spermatophyta</taxon>
        <taxon>Magnoliopsida</taxon>
        <taxon>Liliopsida</taxon>
        <taxon>Poales</taxon>
        <taxon>Poaceae</taxon>
        <taxon>BOP clade</taxon>
        <taxon>Oryzoideae</taxon>
        <taxon>Oryzeae</taxon>
        <taxon>Oryzinae</taxon>
        <taxon>Oryza</taxon>
        <taxon>Oryza meyeriana</taxon>
    </lineage>
</organism>
<evidence type="ECO:0000256" key="1">
    <source>
        <dbReference type="ARBA" id="ARBA00022737"/>
    </source>
</evidence>
<comment type="caution">
    <text evidence="4">The sequence shown here is derived from an EMBL/GenBank/DDBJ whole genome shotgun (WGS) entry which is preliminary data.</text>
</comment>
<dbReference type="Pfam" id="PF23598">
    <property type="entry name" value="LRR_14"/>
    <property type="match status" value="1"/>
</dbReference>
<evidence type="ECO:0000313" key="4">
    <source>
        <dbReference type="EMBL" id="KAF0905718.1"/>
    </source>
</evidence>